<proteinExistence type="predicted"/>
<dbReference type="InterPro" id="IPR003231">
    <property type="entry name" value="ACP"/>
</dbReference>
<dbReference type="PROSITE" id="PS50075">
    <property type="entry name" value="CARRIER"/>
    <property type="match status" value="1"/>
</dbReference>
<feature type="domain" description="Carrier" evidence="7">
    <location>
        <begin position="2"/>
        <end position="79"/>
    </location>
</feature>
<dbReference type="InterPro" id="IPR009081">
    <property type="entry name" value="PP-bd_ACP"/>
</dbReference>
<keyword evidence="3" id="KW-0597">Phosphoprotein</keyword>
<dbReference type="InterPro" id="IPR036736">
    <property type="entry name" value="ACP-like_sf"/>
</dbReference>
<accession>A0ABY5PL32</accession>
<organism evidence="8 9">
    <name type="scientific">Svornostia abyssi</name>
    <dbReference type="NCBI Taxonomy" id="2898438"/>
    <lineage>
        <taxon>Bacteria</taxon>
        <taxon>Bacillati</taxon>
        <taxon>Actinomycetota</taxon>
        <taxon>Thermoleophilia</taxon>
        <taxon>Solirubrobacterales</taxon>
        <taxon>Baekduiaceae</taxon>
        <taxon>Svornostia</taxon>
    </lineage>
</organism>
<dbReference type="Gene3D" id="1.10.1200.10">
    <property type="entry name" value="ACP-like"/>
    <property type="match status" value="1"/>
</dbReference>
<keyword evidence="5" id="KW-0443">Lipid metabolism</keyword>
<dbReference type="EMBL" id="CP088295">
    <property type="protein sequence ID" value="UUY05336.1"/>
    <property type="molecule type" value="Genomic_DNA"/>
</dbReference>
<evidence type="ECO:0000256" key="2">
    <source>
        <dbReference type="ARBA" id="ARBA00022516"/>
    </source>
</evidence>
<evidence type="ECO:0000256" key="3">
    <source>
        <dbReference type="ARBA" id="ARBA00022553"/>
    </source>
</evidence>
<keyword evidence="6" id="KW-0275">Fatty acid biosynthesis</keyword>
<evidence type="ECO:0000259" key="7">
    <source>
        <dbReference type="PROSITE" id="PS50075"/>
    </source>
</evidence>
<dbReference type="PANTHER" id="PTHR20863">
    <property type="entry name" value="ACYL CARRIER PROTEIN"/>
    <property type="match status" value="1"/>
</dbReference>
<keyword evidence="1" id="KW-0596">Phosphopantetheine</keyword>
<evidence type="ECO:0000256" key="6">
    <source>
        <dbReference type="ARBA" id="ARBA00023160"/>
    </source>
</evidence>
<evidence type="ECO:0000313" key="9">
    <source>
        <dbReference type="Proteomes" id="UP001058860"/>
    </source>
</evidence>
<evidence type="ECO:0000256" key="5">
    <source>
        <dbReference type="ARBA" id="ARBA00023098"/>
    </source>
</evidence>
<dbReference type="PANTHER" id="PTHR20863:SF76">
    <property type="entry name" value="CARRIER DOMAIN-CONTAINING PROTEIN"/>
    <property type="match status" value="1"/>
</dbReference>
<gene>
    <name evidence="8" type="ORF">LRS13_07385</name>
</gene>
<reference evidence="9" key="1">
    <citation type="submission" date="2021-11" db="EMBL/GenBank/DDBJ databases">
        <title>Cultivation dependent microbiological survey of springs from the worlds oldest radium mine currently devoted to the extraction of radon-saturated water.</title>
        <authorList>
            <person name="Kapinusova G."/>
            <person name="Smrhova T."/>
            <person name="Strejcek M."/>
            <person name="Suman J."/>
            <person name="Jani K."/>
            <person name="Pajer P."/>
            <person name="Uhlik O."/>
        </authorList>
    </citation>
    <scope>NUCLEOTIDE SEQUENCE [LARGE SCALE GENOMIC DNA]</scope>
    <source>
        <strain evidence="9">J379</strain>
    </source>
</reference>
<evidence type="ECO:0000256" key="1">
    <source>
        <dbReference type="ARBA" id="ARBA00022450"/>
    </source>
</evidence>
<keyword evidence="4" id="KW-0276">Fatty acid metabolism</keyword>
<sequence length="83" mass="8936">MAHTKAEIKAKIYDALENFGADPDAITEEATLEEIDIDSLDLVELAQILDEEMGIQIEQGDLGEIRTVGDALEGVYAKAGATE</sequence>
<keyword evidence="9" id="KW-1185">Reference proteome</keyword>
<dbReference type="Proteomes" id="UP001058860">
    <property type="component" value="Chromosome"/>
</dbReference>
<dbReference type="SUPFAM" id="SSF47336">
    <property type="entry name" value="ACP-like"/>
    <property type="match status" value="1"/>
</dbReference>
<name>A0ABY5PL32_9ACTN</name>
<keyword evidence="2" id="KW-0444">Lipid biosynthesis</keyword>
<dbReference type="Pfam" id="PF00550">
    <property type="entry name" value="PP-binding"/>
    <property type="match status" value="1"/>
</dbReference>
<protein>
    <submittedName>
        <fullName evidence="8">Phosphopantetheine-binding protein</fullName>
    </submittedName>
</protein>
<evidence type="ECO:0000313" key="8">
    <source>
        <dbReference type="EMBL" id="UUY05336.1"/>
    </source>
</evidence>
<dbReference type="RefSeq" id="WP_353865795.1">
    <property type="nucleotide sequence ID" value="NZ_CP088295.1"/>
</dbReference>
<evidence type="ECO:0000256" key="4">
    <source>
        <dbReference type="ARBA" id="ARBA00022832"/>
    </source>
</evidence>